<evidence type="ECO:0000313" key="2">
    <source>
        <dbReference type="Proteomes" id="UP000799753"/>
    </source>
</evidence>
<reference evidence="1" key="1">
    <citation type="journal article" date="2020" name="Stud. Mycol.">
        <title>101 Dothideomycetes genomes: a test case for predicting lifestyles and emergence of pathogens.</title>
        <authorList>
            <person name="Haridas S."/>
            <person name="Albert R."/>
            <person name="Binder M."/>
            <person name="Bloem J."/>
            <person name="Labutti K."/>
            <person name="Salamov A."/>
            <person name="Andreopoulos B."/>
            <person name="Baker S."/>
            <person name="Barry K."/>
            <person name="Bills G."/>
            <person name="Bluhm B."/>
            <person name="Cannon C."/>
            <person name="Castanera R."/>
            <person name="Culley D."/>
            <person name="Daum C."/>
            <person name="Ezra D."/>
            <person name="Gonzalez J."/>
            <person name="Henrissat B."/>
            <person name="Kuo A."/>
            <person name="Liang C."/>
            <person name="Lipzen A."/>
            <person name="Lutzoni F."/>
            <person name="Magnuson J."/>
            <person name="Mondo S."/>
            <person name="Nolan M."/>
            <person name="Ohm R."/>
            <person name="Pangilinan J."/>
            <person name="Park H.-J."/>
            <person name="Ramirez L."/>
            <person name="Alfaro M."/>
            <person name="Sun H."/>
            <person name="Tritt A."/>
            <person name="Yoshinaga Y."/>
            <person name="Zwiers L.-H."/>
            <person name="Turgeon B."/>
            <person name="Goodwin S."/>
            <person name="Spatafora J."/>
            <person name="Crous P."/>
            <person name="Grigoriev I."/>
        </authorList>
    </citation>
    <scope>NUCLEOTIDE SEQUENCE</scope>
    <source>
        <strain evidence="1">CBS 473.64</strain>
    </source>
</reference>
<dbReference type="EMBL" id="MU006783">
    <property type="protein sequence ID" value="KAF2641560.1"/>
    <property type="molecule type" value="Genomic_DNA"/>
</dbReference>
<organism evidence="1 2">
    <name type="scientific">Massarina eburnea CBS 473.64</name>
    <dbReference type="NCBI Taxonomy" id="1395130"/>
    <lineage>
        <taxon>Eukaryota</taxon>
        <taxon>Fungi</taxon>
        <taxon>Dikarya</taxon>
        <taxon>Ascomycota</taxon>
        <taxon>Pezizomycotina</taxon>
        <taxon>Dothideomycetes</taxon>
        <taxon>Pleosporomycetidae</taxon>
        <taxon>Pleosporales</taxon>
        <taxon>Massarineae</taxon>
        <taxon>Massarinaceae</taxon>
        <taxon>Massarina</taxon>
    </lineage>
</organism>
<keyword evidence="2" id="KW-1185">Reference proteome</keyword>
<evidence type="ECO:0000313" key="1">
    <source>
        <dbReference type="EMBL" id="KAF2641560.1"/>
    </source>
</evidence>
<dbReference type="Proteomes" id="UP000799753">
    <property type="component" value="Unassembled WGS sequence"/>
</dbReference>
<dbReference type="AlphaFoldDB" id="A0A6A6S200"/>
<proteinExistence type="predicted"/>
<protein>
    <submittedName>
        <fullName evidence="1">Uncharacterized protein</fullName>
    </submittedName>
</protein>
<accession>A0A6A6S200</accession>
<gene>
    <name evidence="1" type="ORF">P280DRAFT_316693</name>
</gene>
<sequence>MQGRTGVLHPRIVFSRAPHRERAILPSFHPLILPTPVFRRRNSLRQRCLGRNSWNFLCLFLVPCHIQSRIRVSLVLGRCQRRRVVGRQCDYVQTNLH</sequence>
<name>A0A6A6S200_9PLEO</name>